<evidence type="ECO:0000256" key="1">
    <source>
        <dbReference type="SAM" id="MobiDB-lite"/>
    </source>
</evidence>
<sequence>MTVHDDEQLVGTGARAERDALDLATRVDAADRGVGRRGRLDDLLLRLLLGFLFRLLDLLLGGRLGRHHAVVGGGDTGRDRRGCGRAGADEATEQADDEREDGDEGETDTELVFADDGVHPHHLLFFGVGD</sequence>
<keyword evidence="3" id="KW-1185">Reference proteome</keyword>
<feature type="region of interest" description="Disordered" evidence="1">
    <location>
        <begin position="74"/>
        <end position="107"/>
    </location>
</feature>
<dbReference type="EMBL" id="CP005957">
    <property type="protein sequence ID" value="AGL62270.1"/>
    <property type="molecule type" value="Genomic_DNA"/>
</dbReference>
<dbReference type="KEGG" id="saal:L336_0567"/>
<organism evidence="2 3">
    <name type="scientific">Candidatus Saccharimonas aalborgensis</name>
    <dbReference type="NCBI Taxonomy" id="1332188"/>
    <lineage>
        <taxon>Bacteria</taxon>
        <taxon>Candidatus Saccharimonadota</taxon>
        <taxon>Candidatus Saccharimonadia</taxon>
        <taxon>Candidatus Saccharimonadales</taxon>
        <taxon>Candidatus Saccharimonadaceae</taxon>
        <taxon>Candidatus Saccharimonas</taxon>
    </lineage>
</organism>
<feature type="compositionally biased region" description="Acidic residues" evidence="1">
    <location>
        <begin position="90"/>
        <end position="107"/>
    </location>
</feature>
<accession>R4PVK5</accession>
<dbReference type="Proteomes" id="UP000013893">
    <property type="component" value="Chromosome"/>
</dbReference>
<gene>
    <name evidence="2" type="ORF">L336_0567</name>
</gene>
<dbReference type="HOGENOM" id="CLU_1934223_0_0_0"/>
<dbReference type="AlphaFoldDB" id="R4PVK5"/>
<reference evidence="2 3" key="1">
    <citation type="journal article" date="2013" name="Nat. Biotechnol.">
        <title>Genome sequences of rare, uncultured bacteria obtained by differential coverage binning of multiple metagenomes.</title>
        <authorList>
            <person name="Albertsen M."/>
            <person name="Hugenholtz P."/>
            <person name="Skarshewski A."/>
            <person name="Nielsen K.L."/>
            <person name="Tyson G.W."/>
            <person name="Nielsen P.H."/>
        </authorList>
    </citation>
    <scope>NUCLEOTIDE SEQUENCE [LARGE SCALE GENOMIC DNA]</scope>
    <source>
        <strain evidence="2">TM71</strain>
    </source>
</reference>
<proteinExistence type="predicted"/>
<name>R4PVK5_9BACT</name>
<evidence type="ECO:0000313" key="2">
    <source>
        <dbReference type="EMBL" id="AGL62270.1"/>
    </source>
</evidence>
<evidence type="ECO:0000313" key="3">
    <source>
        <dbReference type="Proteomes" id="UP000013893"/>
    </source>
</evidence>
<protein>
    <submittedName>
        <fullName evidence="2">Uncharacterized protein</fullName>
    </submittedName>
</protein>